<evidence type="ECO:0000313" key="2">
    <source>
        <dbReference type="EMBL" id="EPE06872.1"/>
    </source>
</evidence>
<organism evidence="2 3">
    <name type="scientific">Ophiostoma piceae (strain UAMH 11346)</name>
    <name type="common">Sap stain fungus</name>
    <dbReference type="NCBI Taxonomy" id="1262450"/>
    <lineage>
        <taxon>Eukaryota</taxon>
        <taxon>Fungi</taxon>
        <taxon>Dikarya</taxon>
        <taxon>Ascomycota</taxon>
        <taxon>Pezizomycotina</taxon>
        <taxon>Sordariomycetes</taxon>
        <taxon>Sordariomycetidae</taxon>
        <taxon>Ophiostomatales</taxon>
        <taxon>Ophiostomataceae</taxon>
        <taxon>Ophiostoma</taxon>
    </lineage>
</organism>
<keyword evidence="3" id="KW-1185">Reference proteome</keyword>
<dbReference type="VEuPathDB" id="FungiDB:F503_03299"/>
<feature type="domain" description="Heterokaryon incompatibility" evidence="1">
    <location>
        <begin position="23"/>
        <end position="122"/>
    </location>
</feature>
<dbReference type="OrthoDB" id="5233664at2759"/>
<dbReference type="HOGENOM" id="CLU_2027402_0_0_1"/>
<dbReference type="InterPro" id="IPR010730">
    <property type="entry name" value="HET"/>
</dbReference>
<dbReference type="STRING" id="1262450.S3C288"/>
<sequence>MGYRGGRTGKTSNQRGRRIELTCNQAAIDGYHYVWVDTNDINKSSNAELTEAINSMFQWYENARICYVFLEDLSVVGFETMEENLLNTRRGPRPRHEPQFLTISAIRDRFTECKWFTRGWTL</sequence>
<dbReference type="Proteomes" id="UP000016923">
    <property type="component" value="Unassembled WGS sequence"/>
</dbReference>
<evidence type="ECO:0000259" key="1">
    <source>
        <dbReference type="Pfam" id="PF06985"/>
    </source>
</evidence>
<name>S3C288_OPHP1</name>
<dbReference type="Pfam" id="PF06985">
    <property type="entry name" value="HET"/>
    <property type="match status" value="1"/>
</dbReference>
<dbReference type="PANTHER" id="PTHR10622">
    <property type="entry name" value="HET DOMAIN-CONTAINING PROTEIN"/>
    <property type="match status" value="1"/>
</dbReference>
<evidence type="ECO:0000313" key="3">
    <source>
        <dbReference type="Proteomes" id="UP000016923"/>
    </source>
</evidence>
<proteinExistence type="predicted"/>
<dbReference type="EMBL" id="KE148152">
    <property type="protein sequence ID" value="EPE06872.1"/>
    <property type="molecule type" value="Genomic_DNA"/>
</dbReference>
<protein>
    <submittedName>
        <fullName evidence="2">Het domain-containing protein</fullName>
    </submittedName>
</protein>
<reference evidence="2 3" key="1">
    <citation type="journal article" date="2013" name="BMC Genomics">
        <title>The genome and transcriptome of the pine saprophyte Ophiostoma piceae, and a comparison with the bark beetle-associated pine pathogen Grosmannia clavigera.</title>
        <authorList>
            <person name="Haridas S."/>
            <person name="Wang Y."/>
            <person name="Lim L."/>
            <person name="Massoumi Alamouti S."/>
            <person name="Jackman S."/>
            <person name="Docking R."/>
            <person name="Robertson G."/>
            <person name="Birol I."/>
            <person name="Bohlmann J."/>
            <person name="Breuil C."/>
        </authorList>
    </citation>
    <scope>NUCLEOTIDE SEQUENCE [LARGE SCALE GENOMIC DNA]</scope>
    <source>
        <strain evidence="2 3">UAMH 11346</strain>
    </source>
</reference>
<accession>S3C288</accession>
<dbReference type="AlphaFoldDB" id="S3C288"/>
<dbReference type="PANTHER" id="PTHR10622:SF12">
    <property type="entry name" value="HET DOMAIN-CONTAINING PROTEIN"/>
    <property type="match status" value="1"/>
</dbReference>
<gene>
    <name evidence="2" type="ORF">F503_03299</name>
</gene>